<evidence type="ECO:0000256" key="5">
    <source>
        <dbReference type="SAM" id="Phobius"/>
    </source>
</evidence>
<feature type="transmembrane region" description="Helical" evidence="5">
    <location>
        <begin position="109"/>
        <end position="129"/>
    </location>
</feature>
<name>A0A813PM62_ADIRI</name>
<keyword evidence="4 5" id="KW-0472">Membrane</keyword>
<evidence type="ECO:0000256" key="2">
    <source>
        <dbReference type="ARBA" id="ARBA00022692"/>
    </source>
</evidence>
<comment type="subcellular location">
    <subcellularLocation>
        <location evidence="1">Membrane</location>
    </subcellularLocation>
</comment>
<evidence type="ECO:0000256" key="4">
    <source>
        <dbReference type="ARBA" id="ARBA00023136"/>
    </source>
</evidence>
<feature type="transmembrane region" description="Helical" evidence="5">
    <location>
        <begin position="51"/>
        <end position="75"/>
    </location>
</feature>
<reference evidence="7" key="1">
    <citation type="submission" date="2021-02" db="EMBL/GenBank/DDBJ databases">
        <authorList>
            <person name="Nowell W R."/>
        </authorList>
    </citation>
    <scope>NUCLEOTIDE SEQUENCE</scope>
</reference>
<keyword evidence="2 5" id="KW-0812">Transmembrane</keyword>
<feature type="domain" description="G-protein coupled receptors family 1 profile" evidence="6">
    <location>
        <begin position="1"/>
        <end position="210"/>
    </location>
</feature>
<feature type="transmembrane region" description="Helical" evidence="5">
    <location>
        <begin position="187"/>
        <end position="206"/>
    </location>
</feature>
<dbReference type="SUPFAM" id="SSF81321">
    <property type="entry name" value="Family A G protein-coupled receptor-like"/>
    <property type="match status" value="1"/>
</dbReference>
<dbReference type="GO" id="GO:0016020">
    <property type="term" value="C:membrane"/>
    <property type="evidence" value="ECO:0007669"/>
    <property type="project" value="UniProtKB-SubCell"/>
</dbReference>
<dbReference type="Proteomes" id="UP000663828">
    <property type="component" value="Unassembled WGS sequence"/>
</dbReference>
<organism evidence="7 8">
    <name type="scientific">Adineta ricciae</name>
    <name type="common">Rotifer</name>
    <dbReference type="NCBI Taxonomy" id="249248"/>
    <lineage>
        <taxon>Eukaryota</taxon>
        <taxon>Metazoa</taxon>
        <taxon>Spiralia</taxon>
        <taxon>Gnathifera</taxon>
        <taxon>Rotifera</taxon>
        <taxon>Eurotatoria</taxon>
        <taxon>Bdelloidea</taxon>
        <taxon>Adinetida</taxon>
        <taxon>Adinetidae</taxon>
        <taxon>Adineta</taxon>
    </lineage>
</organism>
<dbReference type="EMBL" id="CAJNOR010000021">
    <property type="protein sequence ID" value="CAF0757133.1"/>
    <property type="molecule type" value="Genomic_DNA"/>
</dbReference>
<protein>
    <recommendedName>
        <fullName evidence="6">G-protein coupled receptors family 1 profile domain-containing protein</fullName>
    </recommendedName>
</protein>
<sequence length="248" mass="28937">MSFSYEFCKTWAVVGPSMYITAFTLMAWASIERHLLIFHPSFLSTKVKRFLFHYVPLVVCILWPVVFYFVTQLIMPCDVVLSSTRRYCGLYSCVMYPPWGSYVDSIGNYIAPAFITVVFSLGLFVRVLCYRHHAIGWIRWRKYKKLTLQLLPLSMLYLVLQFPAMILYAAYTAGLSYYVAAEYYSDSLYMTFWIVLLIPFACALSLPKLRIKCNNVIFFWRPLRTVAPQTIALNDQGVRVKDALKRMY</sequence>
<dbReference type="PROSITE" id="PS50262">
    <property type="entry name" value="G_PROTEIN_RECEP_F1_2"/>
    <property type="match status" value="1"/>
</dbReference>
<keyword evidence="3 5" id="KW-1133">Transmembrane helix</keyword>
<comment type="caution">
    <text evidence="7">The sequence shown here is derived from an EMBL/GenBank/DDBJ whole genome shotgun (WGS) entry which is preliminary data.</text>
</comment>
<dbReference type="AlphaFoldDB" id="A0A813PM62"/>
<accession>A0A813PM62</accession>
<gene>
    <name evidence="7" type="ORF">XAT740_LOCUS736</name>
</gene>
<evidence type="ECO:0000313" key="7">
    <source>
        <dbReference type="EMBL" id="CAF0757133.1"/>
    </source>
</evidence>
<keyword evidence="8" id="KW-1185">Reference proteome</keyword>
<feature type="transmembrane region" description="Helical" evidence="5">
    <location>
        <begin position="150"/>
        <end position="171"/>
    </location>
</feature>
<dbReference type="Gene3D" id="1.20.1070.10">
    <property type="entry name" value="Rhodopsin 7-helix transmembrane proteins"/>
    <property type="match status" value="1"/>
</dbReference>
<dbReference type="InterPro" id="IPR017452">
    <property type="entry name" value="GPCR_Rhodpsn_7TM"/>
</dbReference>
<evidence type="ECO:0000256" key="3">
    <source>
        <dbReference type="ARBA" id="ARBA00022989"/>
    </source>
</evidence>
<feature type="transmembrane region" description="Helical" evidence="5">
    <location>
        <begin position="12"/>
        <end position="31"/>
    </location>
</feature>
<proteinExistence type="predicted"/>
<evidence type="ECO:0000313" key="8">
    <source>
        <dbReference type="Proteomes" id="UP000663828"/>
    </source>
</evidence>
<evidence type="ECO:0000256" key="1">
    <source>
        <dbReference type="ARBA" id="ARBA00004370"/>
    </source>
</evidence>
<evidence type="ECO:0000259" key="6">
    <source>
        <dbReference type="PROSITE" id="PS50262"/>
    </source>
</evidence>